<dbReference type="PANTHER" id="PTHR42915">
    <property type="entry name" value="HYPOTHETICAL 460 KDA PROTEIN IN FEUA-SIGW INTERGENIC REGION [PRECURSOR]"/>
    <property type="match status" value="1"/>
</dbReference>
<dbReference type="EMBL" id="DRSQ01000202">
    <property type="protein sequence ID" value="HHE32809.1"/>
    <property type="molecule type" value="Genomic_DNA"/>
</dbReference>
<proteinExistence type="predicted"/>
<keyword evidence="1" id="KW-0732">Signal</keyword>
<dbReference type="Proteomes" id="UP000886058">
    <property type="component" value="Unassembled WGS sequence"/>
</dbReference>
<organism evidence="3">
    <name type="scientific">Chlorobaculum parvum</name>
    <dbReference type="NCBI Taxonomy" id="274539"/>
    <lineage>
        <taxon>Bacteria</taxon>
        <taxon>Pseudomonadati</taxon>
        <taxon>Chlorobiota</taxon>
        <taxon>Chlorobiia</taxon>
        <taxon>Chlorobiales</taxon>
        <taxon>Chlorobiaceae</taxon>
        <taxon>Chlorobaculum</taxon>
    </lineage>
</organism>
<evidence type="ECO:0000259" key="2">
    <source>
        <dbReference type="Pfam" id="PF07075"/>
    </source>
</evidence>
<feature type="domain" description="Peptidoglycan beta-N-acetylmuramidase NamZ N-terminal" evidence="2">
    <location>
        <begin position="44"/>
        <end position="165"/>
    </location>
</feature>
<name>A0A7C5DF76_9CHLB</name>
<evidence type="ECO:0000256" key="1">
    <source>
        <dbReference type="SAM" id="SignalP"/>
    </source>
</evidence>
<comment type="caution">
    <text evidence="3">The sequence shown here is derived from an EMBL/GenBank/DDBJ whole genome shotgun (WGS) entry which is preliminary data.</text>
</comment>
<dbReference type="AlphaFoldDB" id="A0A7C5DF76"/>
<feature type="non-terminal residue" evidence="3">
    <location>
        <position position="167"/>
    </location>
</feature>
<dbReference type="PANTHER" id="PTHR42915:SF1">
    <property type="entry name" value="PEPTIDOGLYCAN BETA-N-ACETYLMURAMIDASE NAMZ"/>
    <property type="match status" value="1"/>
</dbReference>
<evidence type="ECO:0000313" key="3">
    <source>
        <dbReference type="EMBL" id="HHE32809.1"/>
    </source>
</evidence>
<dbReference type="Pfam" id="PF07075">
    <property type="entry name" value="NamZ_N"/>
    <property type="match status" value="1"/>
</dbReference>
<feature type="signal peptide" evidence="1">
    <location>
        <begin position="1"/>
        <end position="21"/>
    </location>
</feature>
<accession>A0A7C5DF76</accession>
<protein>
    <submittedName>
        <fullName evidence="3">DUF1343 domain-containing protein</fullName>
    </submittedName>
</protein>
<sequence>MGRIASFLLFLIVLATSAAQAEVFRYGLDVLDAEQCVALQGRRVGMITNAAVVSRSGEPGYCVLLRDGVDLNFLMAPEHGFALERQAGEVVGNSEVVGKIAVYSLYGKSRRPDPELLKTIDVLVFDLQDAGVRCYTYISTMKLAMEVCREVGITFMVLDRPNPIAPL</sequence>
<dbReference type="InterPro" id="IPR008302">
    <property type="entry name" value="NamZ"/>
</dbReference>
<reference evidence="3" key="1">
    <citation type="journal article" date="2020" name="mSystems">
        <title>Genome- and Community-Level Interaction Insights into Carbon Utilization and Element Cycling Functions of Hydrothermarchaeota in Hydrothermal Sediment.</title>
        <authorList>
            <person name="Zhou Z."/>
            <person name="Liu Y."/>
            <person name="Xu W."/>
            <person name="Pan J."/>
            <person name="Luo Z.H."/>
            <person name="Li M."/>
        </authorList>
    </citation>
    <scope>NUCLEOTIDE SEQUENCE [LARGE SCALE GENOMIC DNA]</scope>
    <source>
        <strain evidence="3">HyVt-633</strain>
    </source>
</reference>
<feature type="chain" id="PRO_5027886279" evidence="1">
    <location>
        <begin position="22"/>
        <end position="167"/>
    </location>
</feature>
<dbReference type="InterPro" id="IPR048502">
    <property type="entry name" value="NamZ_N"/>
</dbReference>
<gene>
    <name evidence="3" type="ORF">ENL07_09370</name>
</gene>
<dbReference type="Gene3D" id="3.40.50.12170">
    <property type="entry name" value="Uncharacterised protein PF07075, DUF1343"/>
    <property type="match status" value="1"/>
</dbReference>
<dbReference type="GO" id="GO:0033922">
    <property type="term" value="F:peptidoglycan beta-N-acetylmuramidase activity"/>
    <property type="evidence" value="ECO:0007669"/>
    <property type="project" value="InterPro"/>
</dbReference>